<dbReference type="PANTHER" id="PTHR11848:SF310">
    <property type="entry name" value="PROTEIN 60A-RELATED"/>
    <property type="match status" value="1"/>
</dbReference>
<evidence type="ECO:0000256" key="8">
    <source>
        <dbReference type="RuleBase" id="RU000354"/>
    </source>
</evidence>
<dbReference type="CDD" id="cd13762">
    <property type="entry name" value="TGF_beta_GDP9_9B_like"/>
    <property type="match status" value="1"/>
</dbReference>
<keyword evidence="12" id="KW-1185">Reference proteome</keyword>
<feature type="signal peptide" evidence="9">
    <location>
        <begin position="1"/>
        <end position="20"/>
    </location>
</feature>
<protein>
    <submittedName>
        <fullName evidence="11">Bone morphogenetic protein 8A</fullName>
    </submittedName>
</protein>
<dbReference type="GO" id="GO:0008083">
    <property type="term" value="F:growth factor activity"/>
    <property type="evidence" value="ECO:0007669"/>
    <property type="project" value="UniProtKB-KW"/>
</dbReference>
<evidence type="ECO:0000259" key="10">
    <source>
        <dbReference type="PROSITE" id="PS51362"/>
    </source>
</evidence>
<sequence length="360" mass="40363">MFKTWSSVLAALSLAMLAFSESLTLQAEKEFASGLLQMLDMDHAPNISSDRHDIPRYILNLYKGKLTWKRSSSGRRIPDGTTTRILFPQGLNEDTDSSVLQFNLSSLGHGSHKILRKAELHVQVFCGGGVNVKVSIVYSDESQNFADGDKETISTRDCHKTIKGRWLVFNLTQFMLSKVKRHTGNLNLAISTNPAFRITTKRKRKPFLVVFNEPLEIPNPNQGVLSAPPVKRQQVVTGNATENSYGKLSRTKRSEDIMCRKRRLAVRFRDLKWSGWIIAPTRFGFHYCEGTCPGTLSLVSNPTNHAILQNIIHHRLGKKIPAATCVATELRSMSLLYYDLDNTIVLRDVPGMVASDCGCR</sequence>
<evidence type="ECO:0000256" key="6">
    <source>
        <dbReference type="ARBA" id="ARBA00023157"/>
    </source>
</evidence>
<dbReference type="Gene3D" id="2.10.90.10">
    <property type="entry name" value="Cystine-knot cytokines"/>
    <property type="match status" value="1"/>
</dbReference>
<dbReference type="GO" id="GO:0005125">
    <property type="term" value="F:cytokine activity"/>
    <property type="evidence" value="ECO:0007669"/>
    <property type="project" value="TreeGrafter"/>
</dbReference>
<keyword evidence="7" id="KW-0325">Glycoprotein</keyword>
<dbReference type="AlphaFoldDB" id="A0A2B4SWU8"/>
<keyword evidence="6" id="KW-1015">Disulfide bond</keyword>
<dbReference type="PANTHER" id="PTHR11848">
    <property type="entry name" value="TGF-BETA FAMILY"/>
    <property type="match status" value="1"/>
</dbReference>
<dbReference type="PROSITE" id="PS51362">
    <property type="entry name" value="TGF_BETA_2"/>
    <property type="match status" value="1"/>
</dbReference>
<dbReference type="FunFam" id="2.10.90.10:FF:000001">
    <property type="entry name" value="Bone morphogenetic protein 4"/>
    <property type="match status" value="1"/>
</dbReference>
<dbReference type="SMART" id="SM00204">
    <property type="entry name" value="TGFB"/>
    <property type="match status" value="1"/>
</dbReference>
<dbReference type="Pfam" id="PF00019">
    <property type="entry name" value="TGF_beta"/>
    <property type="match status" value="1"/>
</dbReference>
<dbReference type="OrthoDB" id="5987191at2759"/>
<dbReference type="InterPro" id="IPR001839">
    <property type="entry name" value="TGF-b_C"/>
</dbReference>
<keyword evidence="4 9" id="KW-0732">Signal</keyword>
<feature type="chain" id="PRO_5013219518" evidence="9">
    <location>
        <begin position="21"/>
        <end position="360"/>
    </location>
</feature>
<dbReference type="Proteomes" id="UP000225706">
    <property type="component" value="Unassembled WGS sequence"/>
</dbReference>
<evidence type="ECO:0000313" key="12">
    <source>
        <dbReference type="Proteomes" id="UP000225706"/>
    </source>
</evidence>
<name>A0A2B4SWU8_STYPI</name>
<evidence type="ECO:0000256" key="5">
    <source>
        <dbReference type="ARBA" id="ARBA00023030"/>
    </source>
</evidence>
<keyword evidence="5 8" id="KW-0339">Growth factor</keyword>
<comment type="caution">
    <text evidence="11">The sequence shown here is derived from an EMBL/GenBank/DDBJ whole genome shotgun (WGS) entry which is preliminary data.</text>
</comment>
<dbReference type="InterPro" id="IPR017948">
    <property type="entry name" value="TGFb_CS"/>
</dbReference>
<proteinExistence type="inferred from homology"/>
<evidence type="ECO:0000256" key="7">
    <source>
        <dbReference type="ARBA" id="ARBA00023180"/>
    </source>
</evidence>
<evidence type="ECO:0000313" key="11">
    <source>
        <dbReference type="EMBL" id="PFX33806.1"/>
    </source>
</evidence>
<accession>A0A2B4SWU8</accession>
<dbReference type="Gene3D" id="2.60.120.970">
    <property type="match status" value="1"/>
</dbReference>
<gene>
    <name evidence="11" type="primary">Bmp8a</name>
    <name evidence="11" type="ORF">AWC38_SpisGene1236</name>
</gene>
<dbReference type="GO" id="GO:0005615">
    <property type="term" value="C:extracellular space"/>
    <property type="evidence" value="ECO:0007669"/>
    <property type="project" value="TreeGrafter"/>
</dbReference>
<dbReference type="STRING" id="50429.A0A2B4SWU8"/>
<dbReference type="InterPro" id="IPR001111">
    <property type="entry name" value="TGF-b_propeptide"/>
</dbReference>
<feature type="domain" description="TGF-beta family profile" evidence="10">
    <location>
        <begin position="250"/>
        <end position="360"/>
    </location>
</feature>
<dbReference type="SUPFAM" id="SSF57501">
    <property type="entry name" value="Cystine-knot cytokines"/>
    <property type="match status" value="1"/>
</dbReference>
<keyword evidence="3" id="KW-0964">Secreted</keyword>
<dbReference type="Pfam" id="PF00688">
    <property type="entry name" value="TGFb_propeptide"/>
    <property type="match status" value="1"/>
</dbReference>
<evidence type="ECO:0000256" key="2">
    <source>
        <dbReference type="ARBA" id="ARBA00006656"/>
    </source>
</evidence>
<reference evidence="12" key="1">
    <citation type="journal article" date="2017" name="bioRxiv">
        <title>Comparative analysis of the genomes of Stylophora pistillata and Acropora digitifera provides evidence for extensive differences between species of corals.</title>
        <authorList>
            <person name="Voolstra C.R."/>
            <person name="Li Y."/>
            <person name="Liew Y.J."/>
            <person name="Baumgarten S."/>
            <person name="Zoccola D."/>
            <person name="Flot J.-F."/>
            <person name="Tambutte S."/>
            <person name="Allemand D."/>
            <person name="Aranda M."/>
        </authorList>
    </citation>
    <scope>NUCLEOTIDE SEQUENCE [LARGE SCALE GENOMIC DNA]</scope>
</reference>
<dbReference type="InterPro" id="IPR029034">
    <property type="entry name" value="Cystine-knot_cytokine"/>
</dbReference>
<dbReference type="InterPro" id="IPR015615">
    <property type="entry name" value="TGF-beta-rel"/>
</dbReference>
<comment type="subcellular location">
    <subcellularLocation>
        <location evidence="1">Secreted</location>
    </subcellularLocation>
</comment>
<dbReference type="PROSITE" id="PS00250">
    <property type="entry name" value="TGF_BETA_1"/>
    <property type="match status" value="1"/>
</dbReference>
<comment type="similarity">
    <text evidence="2 8">Belongs to the TGF-beta family.</text>
</comment>
<evidence type="ECO:0000256" key="3">
    <source>
        <dbReference type="ARBA" id="ARBA00022525"/>
    </source>
</evidence>
<dbReference type="PRINTS" id="PR00669">
    <property type="entry name" value="INHIBINA"/>
</dbReference>
<dbReference type="EMBL" id="LSMT01000008">
    <property type="protein sequence ID" value="PFX33806.1"/>
    <property type="molecule type" value="Genomic_DNA"/>
</dbReference>
<evidence type="ECO:0000256" key="9">
    <source>
        <dbReference type="SAM" id="SignalP"/>
    </source>
</evidence>
<evidence type="ECO:0000256" key="4">
    <source>
        <dbReference type="ARBA" id="ARBA00022729"/>
    </source>
</evidence>
<evidence type="ECO:0000256" key="1">
    <source>
        <dbReference type="ARBA" id="ARBA00004613"/>
    </source>
</evidence>
<organism evidence="11 12">
    <name type="scientific">Stylophora pistillata</name>
    <name type="common">Smooth cauliflower coral</name>
    <dbReference type="NCBI Taxonomy" id="50429"/>
    <lineage>
        <taxon>Eukaryota</taxon>
        <taxon>Metazoa</taxon>
        <taxon>Cnidaria</taxon>
        <taxon>Anthozoa</taxon>
        <taxon>Hexacorallia</taxon>
        <taxon>Scleractinia</taxon>
        <taxon>Astrocoeniina</taxon>
        <taxon>Pocilloporidae</taxon>
        <taxon>Stylophora</taxon>
    </lineage>
</organism>